<dbReference type="GeneID" id="108266866"/>
<dbReference type="SMART" id="SM00228">
    <property type="entry name" value="PDZ"/>
    <property type="match status" value="1"/>
</dbReference>
<dbReference type="STRING" id="7998.ENSIPUP00000022154"/>
<evidence type="ECO:0000256" key="1">
    <source>
        <dbReference type="SAM" id="MobiDB-lite"/>
    </source>
</evidence>
<protein>
    <submittedName>
        <fullName evidence="5">FERM and PDZ domain-containing protein 4 isoform X1</fullName>
    </submittedName>
</protein>
<dbReference type="Pfam" id="PF21989">
    <property type="entry name" value="RA_2"/>
    <property type="match status" value="1"/>
</dbReference>
<dbReference type="FunFam" id="2.30.29.30:FF:000066">
    <property type="entry name" value="FERM and PDZ domain-containing protein 4"/>
    <property type="match status" value="1"/>
</dbReference>
<dbReference type="CDD" id="cd06769">
    <property type="entry name" value="PDZ_FRMPD1_3_4-like"/>
    <property type="match status" value="1"/>
</dbReference>
<keyword evidence="4" id="KW-1185">Reference proteome</keyword>
<dbReference type="Gene3D" id="3.10.20.90">
    <property type="entry name" value="Phosphatidylinositol 3-kinase Catalytic Subunit, Chain A, domain 1"/>
    <property type="match status" value="1"/>
</dbReference>
<dbReference type="PROSITE" id="PS50106">
    <property type="entry name" value="PDZ"/>
    <property type="match status" value="1"/>
</dbReference>
<evidence type="ECO:0000313" key="4">
    <source>
        <dbReference type="Proteomes" id="UP000221080"/>
    </source>
</evidence>
<dbReference type="InterPro" id="IPR014352">
    <property type="entry name" value="FERM/acyl-CoA-bd_prot_sf"/>
</dbReference>
<dbReference type="FunFam" id="2.30.42.10:FF:000053">
    <property type="entry name" value="FERM and PDZ domain-containing protein 4"/>
    <property type="match status" value="1"/>
</dbReference>
<accession>A0A2D0R6G7</accession>
<dbReference type="SMART" id="SM00295">
    <property type="entry name" value="B41"/>
    <property type="match status" value="1"/>
</dbReference>
<feature type="compositionally biased region" description="Low complexity" evidence="1">
    <location>
        <begin position="856"/>
        <end position="868"/>
    </location>
</feature>
<dbReference type="InterPro" id="IPR036034">
    <property type="entry name" value="PDZ_sf"/>
</dbReference>
<dbReference type="Pfam" id="PF00373">
    <property type="entry name" value="FERM_M"/>
    <property type="match status" value="1"/>
</dbReference>
<name>A0A2D0R6G7_ICTPU</name>
<dbReference type="InterPro" id="IPR019748">
    <property type="entry name" value="FERM_central"/>
</dbReference>
<feature type="domain" description="PDZ" evidence="3">
    <location>
        <begin position="72"/>
        <end position="149"/>
    </location>
</feature>
<dbReference type="RefSeq" id="XP_017326164.2">
    <property type="nucleotide sequence ID" value="XM_017470675.3"/>
</dbReference>
<proteinExistence type="predicted"/>
<dbReference type="InterPro" id="IPR000299">
    <property type="entry name" value="FERM_domain"/>
</dbReference>
<dbReference type="InterPro" id="IPR035963">
    <property type="entry name" value="FERM_2"/>
</dbReference>
<dbReference type="SUPFAM" id="SSF54236">
    <property type="entry name" value="Ubiquitin-like"/>
    <property type="match status" value="1"/>
</dbReference>
<dbReference type="CDD" id="cd13183">
    <property type="entry name" value="FERM_C_FRMPD1_FRMPD3_FRMPD4"/>
    <property type="match status" value="1"/>
</dbReference>
<dbReference type="CDD" id="cd21943">
    <property type="entry name" value="LGNbd_FRMPD4"/>
    <property type="match status" value="1"/>
</dbReference>
<dbReference type="Gene3D" id="2.30.29.30">
    <property type="entry name" value="Pleckstrin-homology domain (PH domain)/Phosphotyrosine-binding domain (PTB)"/>
    <property type="match status" value="1"/>
</dbReference>
<dbReference type="InterPro" id="IPR049385">
    <property type="entry name" value="FAK1-like_FERM_C"/>
</dbReference>
<dbReference type="Pfam" id="PF21477">
    <property type="entry name" value="FERM_C_FAK1"/>
    <property type="match status" value="1"/>
</dbReference>
<dbReference type="AlphaFoldDB" id="A0A2D0R6G7"/>
<feature type="region of interest" description="Disordered" evidence="1">
    <location>
        <begin position="761"/>
        <end position="790"/>
    </location>
</feature>
<dbReference type="PANTHER" id="PTHR46221:SF4">
    <property type="entry name" value="FERM AND PDZ DOMAIN-CONTAINING PROTEIN 4"/>
    <property type="match status" value="1"/>
</dbReference>
<dbReference type="InterPro" id="IPR041779">
    <property type="entry name" value="FRMPD1/3/4_FERM_C"/>
</dbReference>
<dbReference type="InterPro" id="IPR001478">
    <property type="entry name" value="PDZ"/>
</dbReference>
<evidence type="ECO:0000313" key="5">
    <source>
        <dbReference type="RefSeq" id="XP_017326164.2"/>
    </source>
</evidence>
<feature type="region of interest" description="Disordered" evidence="1">
    <location>
        <begin position="824"/>
        <end position="874"/>
    </location>
</feature>
<feature type="compositionally biased region" description="Polar residues" evidence="1">
    <location>
        <begin position="831"/>
        <end position="855"/>
    </location>
</feature>
<dbReference type="InterPro" id="IPR019749">
    <property type="entry name" value="Band_41_domain"/>
</dbReference>
<gene>
    <name evidence="5" type="primary">frmpd4</name>
</gene>
<dbReference type="SUPFAM" id="SSF47031">
    <property type="entry name" value="Second domain of FERM"/>
    <property type="match status" value="1"/>
</dbReference>
<dbReference type="KEGG" id="ipu:108266866"/>
<dbReference type="PANTHER" id="PTHR46221">
    <property type="entry name" value="FERM AND PDZ DOMAIN-CONTAINING PROTEIN FAMILY MEMBER"/>
    <property type="match status" value="1"/>
</dbReference>
<dbReference type="SUPFAM" id="SSF50729">
    <property type="entry name" value="PH domain-like"/>
    <property type="match status" value="1"/>
</dbReference>
<dbReference type="Proteomes" id="UP000221080">
    <property type="component" value="Chromosome 6"/>
</dbReference>
<reference evidence="5" key="2">
    <citation type="submission" date="2025-08" db="UniProtKB">
        <authorList>
            <consortium name="RefSeq"/>
        </authorList>
    </citation>
    <scope>IDENTIFICATION</scope>
    <source>
        <tissue evidence="5">Blood</tissue>
    </source>
</reference>
<dbReference type="Pfam" id="PF00595">
    <property type="entry name" value="PDZ"/>
    <property type="match status" value="1"/>
</dbReference>
<dbReference type="Gene3D" id="1.20.80.10">
    <property type="match status" value="1"/>
</dbReference>
<evidence type="ECO:0000259" key="2">
    <source>
        <dbReference type="PROSITE" id="PS50057"/>
    </source>
</evidence>
<dbReference type="InterPro" id="IPR011993">
    <property type="entry name" value="PH-like_dom_sf"/>
</dbReference>
<sequence length="1211" mass="134944">MDVFSFVRMPKLSGHRTKASGGWTSSSHGPVDGWDTVSSRDERDCFIDHISQPSSLEEVRLGLEGDKLAPRKVEMRRDPVLGFGFVAGSEKPVVVRSVTPGGPSEGKLFPGDEIIMINDEPVSGAPRERVIDLVRSCKEAIVLTVIQPYPSPKSAFMSAAKKAKLKSNPVKVRFAEEVIVNGQIPETVKDNSLLFMPNVLKVYLENGQTKSFKFDSNTSIKDVLQTLQEKLSIKSIEHFSLMLEQKMENSNTKLVLLHEQDMLSRVTQQPGSHKMRCLFRIAFVPRDPVDLLRHDPVTFEYLYVQSCKDVVQERFGSELKYDTALRLAALQMYILTISTKQTQKVSLKYIEKEWGLALFLPPAVLSSMKEKNIKKAIAHILKTNQNLVPPGKKLTALQAKVHYLKYLSDLRLYGGRVFKSTLLQAEKHTEVTLLVGPRHGISHVINTKTNMVALLADFSHVNRIEMYTEDERNVRVELHVLDVKPITLIMESSDAMNLACLTAGYYRLLVDSRRSIFNMANSTSGHDSREKHNFQAIEWNYGSYTGCEDYSGRLSDPDSTPMYITELHQAHRASRGTCMQTHAHTQPFFRGKSDDSPKSAKVSFIFGDAPLDGVNPQHLGYQRLREDIPEALDDQRPLYLHQDDYKPLDSCLDMDGFQYGNHMVYGDGKIFGTTEGIEEPLLHDICYAETTDDAEDEDDISCEDDMSVMAMADSRERALSLLSLSESSDDIIDLTSLPPPPEGNDVEDNDVLLQSLNLAIAAPPPGFRDSSDEDEHQGEQMREKRNLDIPVSLIDSVPMNADRGTQEVLDDAVVSTLQALEALAASEDQSHPQSDNNSGVEISRTYSPESASDSGNETNSSEMTESSELTAAQKLSDNPLKMFVATAEGYQTLDAEKTEFRLRATSRNQDEELKSTAVASCQALHSDHFEMEPETMETKSLSDYFNKMHMDAMMGKRQGKVDQGDSRLGIASKNESTQIKAIGSNVEDVVGRYNNVNSREPLHTGFDLQRTPFPFQNARSDQILNCKAEEHVYSKTLKCGSSNTIAQSNLRGSLMDLNTRSAAEEAFLIEQATQEQQSKVPASEKEVTRLYEYHLPKRMSSLQSEGIHSLQSSQCSSIDAGCSTGSSSCVTPMDSPLCTAENIHLITESSLKGLGYPNAEEKNYSQSPHRKLAHQTLDPAFLRKHHATPGTESSMGREGCQRMAKIRETTV</sequence>
<dbReference type="SUPFAM" id="SSF50156">
    <property type="entry name" value="PDZ domain-like"/>
    <property type="match status" value="1"/>
</dbReference>
<dbReference type="OrthoDB" id="5859304at2759"/>
<dbReference type="PROSITE" id="PS50057">
    <property type="entry name" value="FERM_3"/>
    <property type="match status" value="1"/>
</dbReference>
<evidence type="ECO:0000259" key="3">
    <source>
        <dbReference type="PROSITE" id="PS50106"/>
    </source>
</evidence>
<dbReference type="InterPro" id="IPR029071">
    <property type="entry name" value="Ubiquitin-like_domsf"/>
</dbReference>
<feature type="compositionally biased region" description="Basic and acidic residues" evidence="1">
    <location>
        <begin position="777"/>
        <end position="787"/>
    </location>
</feature>
<feature type="domain" description="FERM" evidence="2">
    <location>
        <begin position="198"/>
        <end position="513"/>
    </location>
</feature>
<organism evidence="4 5">
    <name type="scientific">Ictalurus punctatus</name>
    <name type="common">Channel catfish</name>
    <name type="synonym">Silurus punctatus</name>
    <dbReference type="NCBI Taxonomy" id="7998"/>
    <lineage>
        <taxon>Eukaryota</taxon>
        <taxon>Metazoa</taxon>
        <taxon>Chordata</taxon>
        <taxon>Craniata</taxon>
        <taxon>Vertebrata</taxon>
        <taxon>Euteleostomi</taxon>
        <taxon>Actinopterygii</taxon>
        <taxon>Neopterygii</taxon>
        <taxon>Teleostei</taxon>
        <taxon>Ostariophysi</taxon>
        <taxon>Siluriformes</taxon>
        <taxon>Ictaluridae</taxon>
        <taxon>Ictalurus</taxon>
    </lineage>
</organism>
<dbReference type="CDD" id="cd14473">
    <property type="entry name" value="FERM_B-lobe"/>
    <property type="match status" value="1"/>
</dbReference>
<reference evidence="4" key="1">
    <citation type="journal article" date="2016" name="Nat. Commun.">
        <title>The channel catfish genome sequence provides insights into the evolution of scale formation in teleosts.</title>
        <authorList>
            <person name="Liu Z."/>
            <person name="Liu S."/>
            <person name="Yao J."/>
            <person name="Bao L."/>
            <person name="Zhang J."/>
            <person name="Li Y."/>
            <person name="Jiang C."/>
            <person name="Sun L."/>
            <person name="Wang R."/>
            <person name="Zhang Y."/>
            <person name="Zhou T."/>
            <person name="Zeng Q."/>
            <person name="Fu Q."/>
            <person name="Gao S."/>
            <person name="Li N."/>
            <person name="Koren S."/>
            <person name="Jiang Y."/>
            <person name="Zimin A."/>
            <person name="Xu P."/>
            <person name="Phillippy A.M."/>
            <person name="Geng X."/>
            <person name="Song L."/>
            <person name="Sun F."/>
            <person name="Li C."/>
            <person name="Wang X."/>
            <person name="Chen A."/>
            <person name="Jin Y."/>
            <person name="Yuan Z."/>
            <person name="Yang Y."/>
            <person name="Tan S."/>
            <person name="Peatman E."/>
            <person name="Lu J."/>
            <person name="Qin Z."/>
            <person name="Dunham R."/>
            <person name="Li Z."/>
            <person name="Sonstegard T."/>
            <person name="Feng J."/>
            <person name="Danzmann R.G."/>
            <person name="Schroeder S."/>
            <person name="Scheffler B."/>
            <person name="Duke M.V."/>
            <person name="Ballard L."/>
            <person name="Kucuktas H."/>
            <person name="Kaltenboeck L."/>
            <person name="Liu H."/>
            <person name="Armbruster J."/>
            <person name="Xie Y."/>
            <person name="Kirby M.L."/>
            <person name="Tian Y."/>
            <person name="Flanagan M.E."/>
            <person name="Mu W."/>
            <person name="Waldbieser G.C."/>
        </authorList>
    </citation>
    <scope>NUCLEOTIDE SEQUENCE [LARGE SCALE GENOMIC DNA]</scope>
    <source>
        <strain evidence="4">SDA103</strain>
    </source>
</reference>
<dbReference type="Gene3D" id="2.30.42.10">
    <property type="match status" value="1"/>
</dbReference>
<dbReference type="CTD" id="9758"/>